<dbReference type="NCBIfam" id="TIGR00013">
    <property type="entry name" value="taut"/>
    <property type="match status" value="1"/>
</dbReference>
<dbReference type="SUPFAM" id="SSF55331">
    <property type="entry name" value="Tautomerase/MIF"/>
    <property type="match status" value="1"/>
</dbReference>
<dbReference type="Gene3D" id="3.30.429.10">
    <property type="entry name" value="Macrophage Migration Inhibitory Factor"/>
    <property type="match status" value="1"/>
</dbReference>
<protein>
    <recommendedName>
        <fullName evidence="3">Tautomerase</fullName>
        <ecNumber evidence="3">5.3.2.-</ecNumber>
    </recommendedName>
</protein>
<evidence type="ECO:0000313" key="6">
    <source>
        <dbReference type="Proteomes" id="UP001319827"/>
    </source>
</evidence>
<sequence>MPFVNVKLTAGATAAQKEELIAGITDLLVRVLNKNPASTHVVIEDIAPENWGIRGQTVAALRAAGDPGVSKG</sequence>
<dbReference type="InterPro" id="IPR004370">
    <property type="entry name" value="4-OT-like_dom"/>
</dbReference>
<dbReference type="EMBL" id="AP024355">
    <property type="protein sequence ID" value="BCR05591.1"/>
    <property type="molecule type" value="Genomic_DNA"/>
</dbReference>
<proteinExistence type="inferred from homology"/>
<evidence type="ECO:0000256" key="3">
    <source>
        <dbReference type="RuleBase" id="RU362032"/>
    </source>
</evidence>
<dbReference type="PANTHER" id="PTHR35530:SF1">
    <property type="entry name" value="2-HYDROXYMUCONATE TAUTOMERASE"/>
    <property type="match status" value="1"/>
</dbReference>
<dbReference type="RefSeq" id="WP_221249009.1">
    <property type="nucleotide sequence ID" value="NZ_AP024355.1"/>
</dbReference>
<evidence type="ECO:0000256" key="2">
    <source>
        <dbReference type="ARBA" id="ARBA00023235"/>
    </source>
</evidence>
<comment type="similarity">
    <text evidence="1 3">Belongs to the 4-oxalocrotonate tautomerase family.</text>
</comment>
<reference evidence="5 6" key="1">
    <citation type="journal article" date="2016" name="C (Basel)">
        <title>Selective Growth of and Electricity Production by Marine Exoelectrogenic Bacteria in Self-Aggregated Hydrogel of Microbially Reduced Graphene Oxide.</title>
        <authorList>
            <person name="Yoshida N."/>
            <person name="Goto Y."/>
            <person name="Miyata Y."/>
        </authorList>
    </citation>
    <scope>NUCLEOTIDE SEQUENCE [LARGE SCALE GENOMIC DNA]</scope>
    <source>
        <strain evidence="5 6">NIT-T3</strain>
    </source>
</reference>
<dbReference type="Pfam" id="PF01361">
    <property type="entry name" value="Tautomerase"/>
    <property type="match status" value="1"/>
</dbReference>
<keyword evidence="2 3" id="KW-0413">Isomerase</keyword>
<gene>
    <name evidence="5" type="ORF">DESUT3_26600</name>
</gene>
<feature type="domain" description="4-oxalocrotonate tautomerase-like" evidence="4">
    <location>
        <begin position="2"/>
        <end position="59"/>
    </location>
</feature>
<keyword evidence="6" id="KW-1185">Reference proteome</keyword>
<organism evidence="5 6">
    <name type="scientific">Desulfuromonas versatilis</name>
    <dbReference type="NCBI Taxonomy" id="2802975"/>
    <lineage>
        <taxon>Bacteria</taxon>
        <taxon>Pseudomonadati</taxon>
        <taxon>Thermodesulfobacteriota</taxon>
        <taxon>Desulfuromonadia</taxon>
        <taxon>Desulfuromonadales</taxon>
        <taxon>Desulfuromonadaceae</taxon>
        <taxon>Desulfuromonas</taxon>
    </lineage>
</organism>
<evidence type="ECO:0000313" key="5">
    <source>
        <dbReference type="EMBL" id="BCR05591.1"/>
    </source>
</evidence>
<name>A0ABN6E360_9BACT</name>
<dbReference type="EC" id="5.3.2.-" evidence="3"/>
<dbReference type="Proteomes" id="UP001319827">
    <property type="component" value="Chromosome"/>
</dbReference>
<evidence type="ECO:0000256" key="1">
    <source>
        <dbReference type="ARBA" id="ARBA00006723"/>
    </source>
</evidence>
<dbReference type="InterPro" id="IPR018191">
    <property type="entry name" value="4-OT"/>
</dbReference>
<dbReference type="PANTHER" id="PTHR35530">
    <property type="entry name" value="TAUTOMERASE-RELATED"/>
    <property type="match status" value="1"/>
</dbReference>
<reference evidence="5 6" key="2">
    <citation type="journal article" date="2021" name="Int. J. Syst. Evol. Microbiol.">
        <title>Isolation and Polyphasic Characterization of Desulfuromonas versatilis sp. Nov., an Electrogenic Bacteria Capable of Versatile Metabolism Isolated from a Graphene Oxide-Reducing Enrichment Culture.</title>
        <authorList>
            <person name="Xie L."/>
            <person name="Yoshida N."/>
            <person name="Ishii S."/>
            <person name="Meng L."/>
        </authorList>
    </citation>
    <scope>NUCLEOTIDE SEQUENCE [LARGE SCALE GENOMIC DNA]</scope>
    <source>
        <strain evidence="5 6">NIT-T3</strain>
    </source>
</reference>
<accession>A0ABN6E360</accession>
<dbReference type="InterPro" id="IPR014347">
    <property type="entry name" value="Tautomerase/MIF_sf"/>
</dbReference>
<evidence type="ECO:0000259" key="4">
    <source>
        <dbReference type="Pfam" id="PF01361"/>
    </source>
</evidence>